<reference evidence="3" key="2">
    <citation type="journal article" date="2018" name="Plant J.">
        <title>The Sorghum bicolor reference genome: improved assembly, gene annotations, a transcriptome atlas, and signatures of genome organization.</title>
        <authorList>
            <person name="McCormick R.F."/>
            <person name="Truong S.K."/>
            <person name="Sreedasyam A."/>
            <person name="Jenkins J."/>
            <person name="Shu S."/>
            <person name="Sims D."/>
            <person name="Kennedy M."/>
            <person name="Amirebrahimi M."/>
            <person name="Weers B.D."/>
            <person name="McKinley B."/>
            <person name="Mattison A."/>
            <person name="Morishige D.T."/>
            <person name="Grimwood J."/>
            <person name="Schmutz J."/>
            <person name="Mullet J.E."/>
        </authorList>
    </citation>
    <scope>NUCLEOTIDE SEQUENCE [LARGE SCALE GENOMIC DNA]</scope>
    <source>
        <strain evidence="3">cv. BTx623</strain>
    </source>
</reference>
<evidence type="ECO:0000256" key="1">
    <source>
        <dbReference type="SAM" id="MobiDB-lite"/>
    </source>
</evidence>
<dbReference type="FunCoup" id="A0A1Z5R1T4">
    <property type="interactions" value="111"/>
</dbReference>
<dbReference type="EMBL" id="CM000768">
    <property type="protein sequence ID" value="OQU77385.1"/>
    <property type="molecule type" value="Genomic_DNA"/>
</dbReference>
<gene>
    <name evidence="2" type="ORF">SORBI_3009G038501</name>
</gene>
<protein>
    <submittedName>
        <fullName evidence="2">Uncharacterized protein</fullName>
    </submittedName>
</protein>
<organism evidence="2 3">
    <name type="scientific">Sorghum bicolor</name>
    <name type="common">Sorghum</name>
    <name type="synonym">Sorghum vulgare</name>
    <dbReference type="NCBI Taxonomy" id="4558"/>
    <lineage>
        <taxon>Eukaryota</taxon>
        <taxon>Viridiplantae</taxon>
        <taxon>Streptophyta</taxon>
        <taxon>Embryophyta</taxon>
        <taxon>Tracheophyta</taxon>
        <taxon>Spermatophyta</taxon>
        <taxon>Magnoliopsida</taxon>
        <taxon>Liliopsida</taxon>
        <taxon>Poales</taxon>
        <taxon>Poaceae</taxon>
        <taxon>PACMAD clade</taxon>
        <taxon>Panicoideae</taxon>
        <taxon>Andropogonodae</taxon>
        <taxon>Andropogoneae</taxon>
        <taxon>Sorghinae</taxon>
        <taxon>Sorghum</taxon>
    </lineage>
</organism>
<accession>A0A1Z5R1T4</accession>
<dbReference type="Gramene" id="OQU77385">
    <property type="protein sequence ID" value="OQU77385"/>
    <property type="gene ID" value="SORBI_3009G038501"/>
</dbReference>
<dbReference type="AlphaFoldDB" id="A0A1Z5R1T4"/>
<evidence type="ECO:0000313" key="2">
    <source>
        <dbReference type="EMBL" id="OQU77385.1"/>
    </source>
</evidence>
<feature type="region of interest" description="Disordered" evidence="1">
    <location>
        <begin position="27"/>
        <end position="56"/>
    </location>
</feature>
<reference evidence="2 3" key="1">
    <citation type="journal article" date="2009" name="Nature">
        <title>The Sorghum bicolor genome and the diversification of grasses.</title>
        <authorList>
            <person name="Paterson A.H."/>
            <person name="Bowers J.E."/>
            <person name="Bruggmann R."/>
            <person name="Dubchak I."/>
            <person name="Grimwood J."/>
            <person name="Gundlach H."/>
            <person name="Haberer G."/>
            <person name="Hellsten U."/>
            <person name="Mitros T."/>
            <person name="Poliakov A."/>
            <person name="Schmutz J."/>
            <person name="Spannagl M."/>
            <person name="Tang H."/>
            <person name="Wang X."/>
            <person name="Wicker T."/>
            <person name="Bharti A.K."/>
            <person name="Chapman J."/>
            <person name="Feltus F.A."/>
            <person name="Gowik U."/>
            <person name="Grigoriev I.V."/>
            <person name="Lyons E."/>
            <person name="Maher C.A."/>
            <person name="Martis M."/>
            <person name="Narechania A."/>
            <person name="Otillar R.P."/>
            <person name="Penning B.W."/>
            <person name="Salamov A.A."/>
            <person name="Wang Y."/>
            <person name="Zhang L."/>
            <person name="Carpita N.C."/>
            <person name="Freeling M."/>
            <person name="Gingle A.R."/>
            <person name="Hash C.T."/>
            <person name="Keller B."/>
            <person name="Klein P."/>
            <person name="Kresovich S."/>
            <person name="McCann M.C."/>
            <person name="Ming R."/>
            <person name="Peterson D.G."/>
            <person name="Mehboob-ur-Rahman"/>
            <person name="Ware D."/>
            <person name="Westhoff P."/>
            <person name="Mayer K.F."/>
            <person name="Messing J."/>
            <person name="Rokhsar D.S."/>
        </authorList>
    </citation>
    <scope>NUCLEOTIDE SEQUENCE [LARGE SCALE GENOMIC DNA]</scope>
    <source>
        <strain evidence="3">cv. BTx623</strain>
    </source>
</reference>
<dbReference type="OMA" id="DHGGGQM"/>
<keyword evidence="3" id="KW-1185">Reference proteome</keyword>
<sequence length="92" mass="9995">MWRRGARVVADGEVHVERVEKIVIINGIPSPSPPKQATGGGVQPALPPARQHGKQAAVRERDINELAEEFIRRNRAAFQRGITGDHGGGQMP</sequence>
<dbReference type="InParanoid" id="A0A1Z5R1T4"/>
<proteinExistence type="predicted"/>
<dbReference type="Proteomes" id="UP000000768">
    <property type="component" value="Chromosome 9"/>
</dbReference>
<evidence type="ECO:0000313" key="3">
    <source>
        <dbReference type="Proteomes" id="UP000000768"/>
    </source>
</evidence>
<name>A0A1Z5R1T4_SORBI</name>